<sequence length="383" mass="40893">MSTLYVNGRLYTPNGIVENGRILVSSNGQIEAIGGPELEAAPGAVIEDVAGASVLPGFIDVHVHGGNGFNMMEGTLNDLNEMSTFHAAHGTTSFLATTSTNAKEKTIRALQCAAEAHTTGLSGADLLGVHLEGPFINDKRRGAQKREHIRLPSPSELAEYIAASGNTIRLVTLAPEVEGGFKAVEWLVNRGISVSIGHSDATFEQVERAVKLGVNHTTHHFNGMSPLHHREPGVAGAGLILNEITTELIADGIHVHPAVIKLLFETKTPENVCMITDAVTCAGLPDGEYGHVTMTNGQIYLKDGSSLAGSSLTTIQALKNVMQFTGYPMEHILPSLTLVPARQIGVQDRKGSLEKGKDADFLLVDDELEIQATYVKGHAVYRK</sequence>
<keyword evidence="15" id="KW-1185">Reference proteome</keyword>
<dbReference type="Proteomes" id="UP000317036">
    <property type="component" value="Unassembled WGS sequence"/>
</dbReference>
<dbReference type="PANTHER" id="PTHR11113">
    <property type="entry name" value="N-ACETYLGLUCOSAMINE-6-PHOSPHATE DEACETYLASE"/>
    <property type="match status" value="1"/>
</dbReference>
<dbReference type="AlphaFoldDB" id="A0A559KGS8"/>
<reference evidence="14 15" key="1">
    <citation type="submission" date="2019-07" db="EMBL/GenBank/DDBJ databases">
        <authorList>
            <person name="Kim J."/>
        </authorList>
    </citation>
    <scope>NUCLEOTIDE SEQUENCE [LARGE SCALE GENOMIC DNA]</scope>
    <source>
        <strain evidence="14 15">JC52</strain>
    </source>
</reference>
<dbReference type="PANTHER" id="PTHR11113:SF14">
    <property type="entry name" value="N-ACETYLGLUCOSAMINE-6-PHOSPHATE DEACETYLASE"/>
    <property type="match status" value="1"/>
</dbReference>
<feature type="binding site" evidence="12">
    <location>
        <position position="198"/>
    </location>
    <ligand>
        <name>Zn(2+)</name>
        <dbReference type="ChEBI" id="CHEBI:29105"/>
    </ligand>
</feature>
<comment type="caution">
    <text evidence="14">The sequence shown here is derived from an EMBL/GenBank/DDBJ whole genome shotgun (WGS) entry which is preliminary data.</text>
</comment>
<proteinExistence type="inferred from homology"/>
<evidence type="ECO:0000256" key="11">
    <source>
        <dbReference type="PIRSR" id="PIRSR038994-2"/>
    </source>
</evidence>
<dbReference type="CDD" id="cd00854">
    <property type="entry name" value="NagA"/>
    <property type="match status" value="1"/>
</dbReference>
<feature type="binding site" evidence="11">
    <location>
        <begin position="307"/>
        <end position="309"/>
    </location>
    <ligand>
        <name>substrate</name>
    </ligand>
</feature>
<evidence type="ECO:0000256" key="8">
    <source>
        <dbReference type="ARBA" id="ARBA00060590"/>
    </source>
</evidence>
<comment type="cofactor">
    <cofactor evidence="12">
        <name>a divalent metal cation</name>
        <dbReference type="ChEBI" id="CHEBI:60240"/>
    </cofactor>
    <text evidence="12">Binds 1 divalent metal cation per subunit.</text>
</comment>
<evidence type="ECO:0000256" key="2">
    <source>
        <dbReference type="ARBA" id="ARBA00011899"/>
    </source>
</evidence>
<organism evidence="14 15">
    <name type="scientific">Paenibacillus cremeus</name>
    <dbReference type="NCBI Taxonomy" id="2163881"/>
    <lineage>
        <taxon>Bacteria</taxon>
        <taxon>Bacillati</taxon>
        <taxon>Bacillota</taxon>
        <taxon>Bacilli</taxon>
        <taxon>Bacillales</taxon>
        <taxon>Paenibacillaceae</taxon>
        <taxon>Paenibacillus</taxon>
    </lineage>
</organism>
<evidence type="ECO:0000256" key="7">
    <source>
        <dbReference type="ARBA" id="ARBA00047647"/>
    </source>
</evidence>
<evidence type="ECO:0000256" key="4">
    <source>
        <dbReference type="ARBA" id="ARBA00022723"/>
    </source>
</evidence>
<dbReference type="GO" id="GO:0006046">
    <property type="term" value="P:N-acetylglucosamine catabolic process"/>
    <property type="evidence" value="ECO:0007669"/>
    <property type="project" value="TreeGrafter"/>
</dbReference>
<dbReference type="Gene3D" id="2.30.40.10">
    <property type="entry name" value="Urease, subunit C, domain 1"/>
    <property type="match status" value="1"/>
</dbReference>
<evidence type="ECO:0000256" key="1">
    <source>
        <dbReference type="ARBA" id="ARBA00010716"/>
    </source>
</evidence>
<dbReference type="Gene3D" id="3.20.20.140">
    <property type="entry name" value="Metal-dependent hydrolases"/>
    <property type="match status" value="1"/>
</dbReference>
<evidence type="ECO:0000313" key="14">
    <source>
        <dbReference type="EMBL" id="TVY11321.1"/>
    </source>
</evidence>
<evidence type="ECO:0000256" key="3">
    <source>
        <dbReference type="ARBA" id="ARBA00018029"/>
    </source>
</evidence>
<evidence type="ECO:0000259" key="13">
    <source>
        <dbReference type="Pfam" id="PF01979"/>
    </source>
</evidence>
<feature type="binding site" evidence="11">
    <location>
        <position position="254"/>
    </location>
    <ligand>
        <name>substrate</name>
    </ligand>
</feature>
<dbReference type="GO" id="GO:0008448">
    <property type="term" value="F:N-acetylglucosamine-6-phosphate deacetylase activity"/>
    <property type="evidence" value="ECO:0007669"/>
    <property type="project" value="UniProtKB-EC"/>
</dbReference>
<comment type="catalytic activity">
    <reaction evidence="7">
        <text>N-acetyl-D-glucosamine 6-phosphate + H2O = D-glucosamine 6-phosphate + acetate</text>
        <dbReference type="Rhea" id="RHEA:22936"/>
        <dbReference type="ChEBI" id="CHEBI:15377"/>
        <dbReference type="ChEBI" id="CHEBI:30089"/>
        <dbReference type="ChEBI" id="CHEBI:57513"/>
        <dbReference type="ChEBI" id="CHEBI:58725"/>
        <dbReference type="EC" id="3.5.1.25"/>
    </reaction>
</comment>
<dbReference type="InterPro" id="IPR032466">
    <property type="entry name" value="Metal_Hydrolase"/>
</dbReference>
<feature type="binding site" evidence="11">
    <location>
        <begin position="222"/>
        <end position="223"/>
    </location>
    <ligand>
        <name>substrate</name>
    </ligand>
</feature>
<name>A0A559KGS8_9BACL</name>
<keyword evidence="6 9" id="KW-0119">Carbohydrate metabolism</keyword>
<evidence type="ECO:0000256" key="6">
    <source>
        <dbReference type="ARBA" id="ARBA00023277"/>
    </source>
</evidence>
<dbReference type="EMBL" id="VNJI01000003">
    <property type="protein sequence ID" value="TVY11321.1"/>
    <property type="molecule type" value="Genomic_DNA"/>
</dbReference>
<dbReference type="InterPro" id="IPR006680">
    <property type="entry name" value="Amidohydro-rel"/>
</dbReference>
<protein>
    <recommendedName>
        <fullName evidence="3">N-acetylglucosamine-6-phosphate deacetylase</fullName>
        <ecNumber evidence="2">3.5.1.25</ecNumber>
    </recommendedName>
</protein>
<dbReference type="SUPFAM" id="SSF51338">
    <property type="entry name" value="Composite domain of metallo-dependent hydrolases"/>
    <property type="match status" value="1"/>
</dbReference>
<accession>A0A559KGS8</accession>
<evidence type="ECO:0000256" key="12">
    <source>
        <dbReference type="PIRSR" id="PIRSR038994-3"/>
    </source>
</evidence>
<dbReference type="InterPro" id="IPR003764">
    <property type="entry name" value="GlcNAc_6-P_deAcase"/>
</dbReference>
<evidence type="ECO:0000256" key="10">
    <source>
        <dbReference type="PIRSR" id="PIRSR038994-1"/>
    </source>
</evidence>
<feature type="domain" description="Amidohydrolase-related" evidence="13">
    <location>
        <begin position="54"/>
        <end position="380"/>
    </location>
</feature>
<feature type="active site" description="Proton donor/acceptor" evidence="10">
    <location>
        <position position="277"/>
    </location>
</feature>
<dbReference type="RefSeq" id="WP_144843264.1">
    <property type="nucleotide sequence ID" value="NZ_VNJI01000003.1"/>
</dbReference>
<dbReference type="GO" id="GO:0046872">
    <property type="term" value="F:metal ion binding"/>
    <property type="evidence" value="ECO:0007669"/>
    <property type="project" value="UniProtKB-KW"/>
</dbReference>
<comment type="similarity">
    <text evidence="1 9">Belongs to the metallo-dependent hydrolases superfamily. NagA family.</text>
</comment>
<feature type="binding site" evidence="12">
    <location>
        <position position="132"/>
    </location>
    <ligand>
        <name>Zn(2+)</name>
        <dbReference type="ChEBI" id="CHEBI:29105"/>
    </ligand>
</feature>
<keyword evidence="4 12" id="KW-0479">Metal-binding</keyword>
<dbReference type="NCBIfam" id="TIGR00221">
    <property type="entry name" value="nagA"/>
    <property type="match status" value="1"/>
</dbReference>
<dbReference type="OrthoDB" id="9776488at2"/>
<feature type="binding site" evidence="11">
    <location>
        <position position="143"/>
    </location>
    <ligand>
        <name>substrate</name>
    </ligand>
</feature>
<dbReference type="FunFam" id="3.20.20.140:FF:000004">
    <property type="entry name" value="N-acetylglucosamine-6-phosphate deacetylase"/>
    <property type="match status" value="1"/>
</dbReference>
<dbReference type="PIRSF" id="PIRSF038994">
    <property type="entry name" value="NagA"/>
    <property type="match status" value="1"/>
</dbReference>
<evidence type="ECO:0000256" key="9">
    <source>
        <dbReference type="PIRNR" id="PIRNR038994"/>
    </source>
</evidence>
<comment type="pathway">
    <text evidence="8">Amino-sugar metabolism; N-acetylneuraminate degradation; D-fructose 6-phosphate from N-acetylneuraminate: step 4/5.</text>
</comment>
<feature type="binding site" evidence="11">
    <location>
        <position position="230"/>
    </location>
    <ligand>
        <name>substrate</name>
    </ligand>
</feature>
<evidence type="ECO:0000256" key="5">
    <source>
        <dbReference type="ARBA" id="ARBA00022801"/>
    </source>
</evidence>
<feature type="binding site" evidence="12">
    <location>
        <position position="219"/>
    </location>
    <ligand>
        <name>Zn(2+)</name>
        <dbReference type="ChEBI" id="CHEBI:29105"/>
    </ligand>
</feature>
<evidence type="ECO:0000313" key="15">
    <source>
        <dbReference type="Proteomes" id="UP000317036"/>
    </source>
</evidence>
<dbReference type="SUPFAM" id="SSF51556">
    <property type="entry name" value="Metallo-dependent hydrolases"/>
    <property type="match status" value="1"/>
</dbReference>
<dbReference type="InterPro" id="IPR011059">
    <property type="entry name" value="Metal-dep_hydrolase_composite"/>
</dbReference>
<gene>
    <name evidence="14" type="primary">nagA</name>
    <name evidence="14" type="ORF">FPZ49_03560</name>
</gene>
<dbReference type="Pfam" id="PF01979">
    <property type="entry name" value="Amidohydro_1"/>
    <property type="match status" value="1"/>
</dbReference>
<keyword evidence="5 9" id="KW-0378">Hydrolase</keyword>
<dbReference type="EC" id="3.5.1.25" evidence="2"/>